<evidence type="ECO:0000313" key="2">
    <source>
        <dbReference type="Proteomes" id="UP000499080"/>
    </source>
</evidence>
<evidence type="ECO:0000313" key="1">
    <source>
        <dbReference type="EMBL" id="GBM33345.1"/>
    </source>
</evidence>
<dbReference type="EMBL" id="BGPR01000731">
    <property type="protein sequence ID" value="GBM33345.1"/>
    <property type="molecule type" value="Genomic_DNA"/>
</dbReference>
<reference evidence="1 2" key="1">
    <citation type="journal article" date="2019" name="Sci. Rep.">
        <title>Orb-weaving spider Araneus ventricosus genome elucidates the spidroin gene catalogue.</title>
        <authorList>
            <person name="Kono N."/>
            <person name="Nakamura H."/>
            <person name="Ohtoshi R."/>
            <person name="Moran D.A.P."/>
            <person name="Shinohara A."/>
            <person name="Yoshida Y."/>
            <person name="Fujiwara M."/>
            <person name="Mori M."/>
            <person name="Tomita M."/>
            <person name="Arakawa K."/>
        </authorList>
    </citation>
    <scope>NUCLEOTIDE SEQUENCE [LARGE SCALE GENOMIC DNA]</scope>
</reference>
<dbReference type="AlphaFoldDB" id="A0A4Y2EZP5"/>
<evidence type="ECO:0008006" key="3">
    <source>
        <dbReference type="Google" id="ProtNLM"/>
    </source>
</evidence>
<name>A0A4Y2EZP5_ARAVE</name>
<dbReference type="Proteomes" id="UP000499080">
    <property type="component" value="Unassembled WGS sequence"/>
</dbReference>
<gene>
    <name evidence="1" type="ORF">AVEN_194951_1</name>
</gene>
<accession>A0A4Y2EZP5</accession>
<sequence length="148" mass="16621">MSGGCLISTGFRIVKALFNKDWAPSISNLALSSGITLTVPTTQANAIEVSLIKKAPDERIPLDFSADYFETSDDKILNSNFYFRKFHNAFSKTRNKSPGIDQVTKKMLSCLSDENMHKILDLFNNIWTNMIVPEPWRIAKIVPILKPG</sequence>
<comment type="caution">
    <text evidence="1">The sequence shown here is derived from an EMBL/GenBank/DDBJ whole genome shotgun (WGS) entry which is preliminary data.</text>
</comment>
<protein>
    <recommendedName>
        <fullName evidence="3">RNA-directed DNA polymerase from mobile element jockey</fullName>
    </recommendedName>
</protein>
<dbReference type="OrthoDB" id="8008316at2759"/>
<keyword evidence="2" id="KW-1185">Reference proteome</keyword>
<organism evidence="1 2">
    <name type="scientific">Araneus ventricosus</name>
    <name type="common">Orbweaver spider</name>
    <name type="synonym">Epeira ventricosa</name>
    <dbReference type="NCBI Taxonomy" id="182803"/>
    <lineage>
        <taxon>Eukaryota</taxon>
        <taxon>Metazoa</taxon>
        <taxon>Ecdysozoa</taxon>
        <taxon>Arthropoda</taxon>
        <taxon>Chelicerata</taxon>
        <taxon>Arachnida</taxon>
        <taxon>Araneae</taxon>
        <taxon>Araneomorphae</taxon>
        <taxon>Entelegynae</taxon>
        <taxon>Araneoidea</taxon>
        <taxon>Araneidae</taxon>
        <taxon>Araneus</taxon>
    </lineage>
</organism>
<proteinExistence type="predicted"/>